<dbReference type="HOGENOM" id="CLU_044815_1_0_4"/>
<dbReference type="NCBIfam" id="TIGR00758">
    <property type="entry name" value="UDG_fam4"/>
    <property type="match status" value="1"/>
</dbReference>
<evidence type="ECO:0000256" key="1">
    <source>
        <dbReference type="ARBA" id="ARBA00001400"/>
    </source>
</evidence>
<protein>
    <recommendedName>
        <fullName evidence="4">Type-4 uracil-DNA glycosylase</fullName>
        <ecNumber evidence="3">3.2.2.27</ecNumber>
    </recommendedName>
</protein>
<accession>A0A060NY80</accession>
<comment type="catalytic activity">
    <reaction evidence="1">
        <text>Hydrolyzes single-stranded DNA or mismatched double-stranded DNA and polynucleotides, releasing free uracil.</text>
        <dbReference type="EC" id="3.2.2.27"/>
    </reaction>
</comment>
<keyword evidence="11" id="KW-0234">DNA repair</keyword>
<feature type="region of interest" description="Disordered" evidence="12">
    <location>
        <begin position="100"/>
        <end position="127"/>
    </location>
</feature>
<dbReference type="PANTHER" id="PTHR33693">
    <property type="entry name" value="TYPE-5 URACIL-DNA GLYCOSYLASE"/>
    <property type="match status" value="1"/>
</dbReference>
<keyword evidence="5" id="KW-0004">4Fe-4S</keyword>
<sequence>MSAHYEASAGAPDPVTDPAPAAAPASAEAAAALAAAAREPARPRLSPRHSAMLAEMGVRPWWLFGAQTEAAPAPAPQTAPARPAHRAEPAAVPVAHPAVAPSARAPAPAPAPAAAPATTPPAPAPDWDALEQQIRSCQRCPLGAQRQCAVPGMGDRRPDWLLVGEAPGEEEDRQGLPFVGRAGQLLDRMLAALQLQRTQRVHITNVIKCRPPQNRNPAADEIAHCAPYLRRQIELLQPKIVLALGRFAAQTLLAEGGCLSPDELHTLPLGKLRGRIYQARIGAQTLPLVVTYHPAYLLRSPADKARAWADLCLAADALEAAAST</sequence>
<dbReference type="InterPro" id="IPR005122">
    <property type="entry name" value="Uracil-DNA_glycosylase-like"/>
</dbReference>
<dbReference type="CDD" id="cd10030">
    <property type="entry name" value="UDG-F4_TTUDGA_SPO1dp_like"/>
    <property type="match status" value="1"/>
</dbReference>
<evidence type="ECO:0000313" key="15">
    <source>
        <dbReference type="Proteomes" id="UP000066014"/>
    </source>
</evidence>
<dbReference type="GO" id="GO:0051539">
    <property type="term" value="F:4 iron, 4 sulfur cluster binding"/>
    <property type="evidence" value="ECO:0007669"/>
    <property type="project" value="UniProtKB-KW"/>
</dbReference>
<evidence type="ECO:0000256" key="10">
    <source>
        <dbReference type="ARBA" id="ARBA00023014"/>
    </source>
</evidence>
<keyword evidence="8" id="KW-0378">Hydrolase</keyword>
<dbReference type="RefSeq" id="WP_197539305.1">
    <property type="nucleotide sequence ID" value="NZ_AP014569.1"/>
</dbReference>
<keyword evidence="9" id="KW-0408">Iron</keyword>
<dbReference type="Gene3D" id="3.40.470.10">
    <property type="entry name" value="Uracil-DNA glycosylase-like domain"/>
    <property type="match status" value="1"/>
</dbReference>
<keyword evidence="6" id="KW-0479">Metal-binding</keyword>
<feature type="compositionally biased region" description="Low complexity" evidence="12">
    <location>
        <begin position="18"/>
        <end position="38"/>
    </location>
</feature>
<feature type="domain" description="Uracil-DNA glycosylase-like" evidence="13">
    <location>
        <begin position="151"/>
        <end position="312"/>
    </location>
</feature>
<keyword evidence="15" id="KW-1185">Reference proteome</keyword>
<dbReference type="EMBL" id="AP014569">
    <property type="protein sequence ID" value="BAO84493.1"/>
    <property type="molecule type" value="Genomic_DNA"/>
</dbReference>
<dbReference type="GO" id="GO:0006281">
    <property type="term" value="P:DNA repair"/>
    <property type="evidence" value="ECO:0007669"/>
    <property type="project" value="UniProtKB-KW"/>
</dbReference>
<keyword evidence="7" id="KW-0227">DNA damage</keyword>
<evidence type="ECO:0000256" key="6">
    <source>
        <dbReference type="ARBA" id="ARBA00022723"/>
    </source>
</evidence>
<dbReference type="SMART" id="SM00986">
    <property type="entry name" value="UDG"/>
    <property type="match status" value="1"/>
</dbReference>
<feature type="compositionally biased region" description="Pro residues" evidence="12">
    <location>
        <begin position="107"/>
        <end position="124"/>
    </location>
</feature>
<name>A0A060NY80_9BURK</name>
<evidence type="ECO:0000256" key="11">
    <source>
        <dbReference type="ARBA" id="ARBA00023204"/>
    </source>
</evidence>
<dbReference type="PANTHER" id="PTHR33693:SF1">
    <property type="entry name" value="TYPE-4 URACIL-DNA GLYCOSYLASE"/>
    <property type="match status" value="1"/>
</dbReference>
<keyword evidence="10" id="KW-0411">Iron-sulfur</keyword>
<dbReference type="AlphaFoldDB" id="A0A060NY80"/>
<feature type="region of interest" description="Disordered" evidence="12">
    <location>
        <begin position="1"/>
        <end position="48"/>
    </location>
</feature>
<evidence type="ECO:0000256" key="2">
    <source>
        <dbReference type="ARBA" id="ARBA00006521"/>
    </source>
</evidence>
<dbReference type="InterPro" id="IPR051536">
    <property type="entry name" value="UDG_Type-4/5"/>
</dbReference>
<dbReference type="SMART" id="SM00987">
    <property type="entry name" value="UreE_C"/>
    <property type="match status" value="1"/>
</dbReference>
<evidence type="ECO:0000256" key="4">
    <source>
        <dbReference type="ARBA" id="ARBA00019403"/>
    </source>
</evidence>
<dbReference type="GO" id="GO:0004844">
    <property type="term" value="F:uracil DNA N-glycosylase activity"/>
    <property type="evidence" value="ECO:0007669"/>
    <property type="project" value="UniProtKB-EC"/>
</dbReference>
<dbReference type="STRING" id="1458426.SMCB_2265"/>
<evidence type="ECO:0000256" key="12">
    <source>
        <dbReference type="SAM" id="MobiDB-lite"/>
    </source>
</evidence>
<evidence type="ECO:0000256" key="3">
    <source>
        <dbReference type="ARBA" id="ARBA00012030"/>
    </source>
</evidence>
<dbReference type="Pfam" id="PF03167">
    <property type="entry name" value="UDG"/>
    <property type="match status" value="1"/>
</dbReference>
<evidence type="ECO:0000256" key="5">
    <source>
        <dbReference type="ARBA" id="ARBA00022485"/>
    </source>
</evidence>
<organism evidence="14 15">
    <name type="scientific">Serpentinimonas maccroryi</name>
    <dbReference type="NCBI Taxonomy" id="1458426"/>
    <lineage>
        <taxon>Bacteria</taxon>
        <taxon>Pseudomonadati</taxon>
        <taxon>Pseudomonadota</taxon>
        <taxon>Betaproteobacteria</taxon>
        <taxon>Burkholderiales</taxon>
        <taxon>Comamonadaceae</taxon>
        <taxon>Serpentinimonas</taxon>
    </lineage>
</organism>
<dbReference type="GO" id="GO:0046872">
    <property type="term" value="F:metal ion binding"/>
    <property type="evidence" value="ECO:0007669"/>
    <property type="project" value="UniProtKB-KW"/>
</dbReference>
<dbReference type="EC" id="3.2.2.27" evidence="3"/>
<dbReference type="InterPro" id="IPR005273">
    <property type="entry name" value="Ura-DNA_glyco_family4"/>
</dbReference>
<evidence type="ECO:0000256" key="9">
    <source>
        <dbReference type="ARBA" id="ARBA00023004"/>
    </source>
</evidence>
<reference evidence="14 15" key="1">
    <citation type="journal article" date="2014" name="Nat. Commun.">
        <title>Physiological and genomic features of highly alkaliphilic hydrogen-utilizing Betaproteobacteria from a continental serpentinizing site.</title>
        <authorList>
            <person name="Suzuki S."/>
            <person name="Kuenen J.G."/>
            <person name="Schipper K."/>
            <person name="van der Velde S."/>
            <person name="Ishii S."/>
            <person name="Wu A."/>
            <person name="Sorokin D.Y."/>
            <person name="Tenney A."/>
            <person name="Meng X.Y."/>
            <person name="Morrill P.L."/>
            <person name="Kamagata Y."/>
            <person name="Muyzer G."/>
            <person name="Nealson K.H."/>
        </authorList>
    </citation>
    <scope>NUCLEOTIDE SEQUENCE [LARGE SCALE GENOMIC DNA]</scope>
    <source>
        <strain evidence="14 15">B1</strain>
    </source>
</reference>
<dbReference type="SUPFAM" id="SSF52141">
    <property type="entry name" value="Uracil-DNA glycosylase-like"/>
    <property type="match status" value="1"/>
</dbReference>
<dbReference type="Proteomes" id="UP000066014">
    <property type="component" value="Chromosome"/>
</dbReference>
<feature type="region of interest" description="Disordered" evidence="12">
    <location>
        <begin position="72"/>
        <end position="91"/>
    </location>
</feature>
<dbReference type="KEGG" id="cbab:SMCB_2265"/>
<gene>
    <name evidence="14" type="ORF">SMCB_2265</name>
</gene>
<evidence type="ECO:0000259" key="13">
    <source>
        <dbReference type="SMART" id="SM00986"/>
    </source>
</evidence>
<comment type="similarity">
    <text evidence="2">Belongs to the uracil-DNA glycosylase (UDG) superfamily. Type 4 (UDGa) family.</text>
</comment>
<feature type="compositionally biased region" description="Low complexity" evidence="12">
    <location>
        <begin position="72"/>
        <end position="82"/>
    </location>
</feature>
<evidence type="ECO:0000256" key="7">
    <source>
        <dbReference type="ARBA" id="ARBA00022763"/>
    </source>
</evidence>
<evidence type="ECO:0000313" key="14">
    <source>
        <dbReference type="EMBL" id="BAO84493.1"/>
    </source>
</evidence>
<dbReference type="InterPro" id="IPR036895">
    <property type="entry name" value="Uracil-DNA_glycosylase-like_sf"/>
</dbReference>
<proteinExistence type="inferred from homology"/>
<evidence type="ECO:0000256" key="8">
    <source>
        <dbReference type="ARBA" id="ARBA00022801"/>
    </source>
</evidence>